<keyword evidence="1 5" id="KW-0547">Nucleotide-binding</keyword>
<dbReference type="GO" id="GO:0016787">
    <property type="term" value="F:hydrolase activity"/>
    <property type="evidence" value="ECO:0007669"/>
    <property type="project" value="UniProtKB-KW"/>
</dbReference>
<evidence type="ECO:0000313" key="8">
    <source>
        <dbReference type="Proteomes" id="UP000594638"/>
    </source>
</evidence>
<protein>
    <recommendedName>
        <fullName evidence="5">ATP-dependent RNA helicase</fullName>
        <ecNumber evidence="5">3.6.4.13</ecNumber>
    </recommendedName>
</protein>
<dbReference type="Gene3D" id="3.40.50.300">
    <property type="entry name" value="P-loop containing nucleotide triphosphate hydrolases"/>
    <property type="match status" value="1"/>
</dbReference>
<accession>A0A8S0S5K1</accession>
<dbReference type="Pfam" id="PF00271">
    <property type="entry name" value="Helicase_C"/>
    <property type="match status" value="1"/>
</dbReference>
<dbReference type="GO" id="GO:0003723">
    <property type="term" value="F:RNA binding"/>
    <property type="evidence" value="ECO:0007669"/>
    <property type="project" value="UniProtKB-UniRule"/>
</dbReference>
<keyword evidence="2 5" id="KW-0378">Hydrolase</keyword>
<dbReference type="SUPFAM" id="SSF52540">
    <property type="entry name" value="P-loop containing nucleoside triphosphate hydrolases"/>
    <property type="match status" value="1"/>
</dbReference>
<proteinExistence type="inferred from homology"/>
<dbReference type="Gramene" id="OE9A078318T1">
    <property type="protein sequence ID" value="OE9A078318C1"/>
    <property type="gene ID" value="OE9A078318"/>
</dbReference>
<dbReference type="SMART" id="SM00490">
    <property type="entry name" value="HELICc"/>
    <property type="match status" value="1"/>
</dbReference>
<organism evidence="7 8">
    <name type="scientific">Olea europaea subsp. europaea</name>
    <dbReference type="NCBI Taxonomy" id="158383"/>
    <lineage>
        <taxon>Eukaryota</taxon>
        <taxon>Viridiplantae</taxon>
        <taxon>Streptophyta</taxon>
        <taxon>Embryophyta</taxon>
        <taxon>Tracheophyta</taxon>
        <taxon>Spermatophyta</taxon>
        <taxon>Magnoliopsida</taxon>
        <taxon>eudicotyledons</taxon>
        <taxon>Gunneridae</taxon>
        <taxon>Pentapetalae</taxon>
        <taxon>asterids</taxon>
        <taxon>lamiids</taxon>
        <taxon>Lamiales</taxon>
        <taxon>Oleaceae</taxon>
        <taxon>Oleeae</taxon>
        <taxon>Olea</taxon>
    </lineage>
</organism>
<name>A0A8S0S5K1_OLEEU</name>
<dbReference type="InterPro" id="IPR027417">
    <property type="entry name" value="P-loop_NTPase"/>
</dbReference>
<dbReference type="Proteomes" id="UP000594638">
    <property type="component" value="Unassembled WGS sequence"/>
</dbReference>
<sequence>MTCASVDYWDVVFPRLFALKGFSSISLHGKMKQAAREKALASFTSLSSGVLLCTDVAARGHDIPGVDCTVQDPNVFVHRVGRMVRMGRQGSAIVFLMPKEEAYLEFLWIKRVPV</sequence>
<dbReference type="CDD" id="cd18787">
    <property type="entry name" value="SF2_C_DEAD"/>
    <property type="match status" value="1"/>
</dbReference>
<dbReference type="EMBL" id="CACTIH010003885">
    <property type="protein sequence ID" value="CAA2986752.1"/>
    <property type="molecule type" value="Genomic_DNA"/>
</dbReference>
<gene>
    <name evidence="7" type="ORF">OLEA9_A078318</name>
</gene>
<dbReference type="GO" id="GO:0005524">
    <property type="term" value="F:ATP binding"/>
    <property type="evidence" value="ECO:0007669"/>
    <property type="project" value="UniProtKB-UniRule"/>
</dbReference>
<evidence type="ECO:0000256" key="3">
    <source>
        <dbReference type="ARBA" id="ARBA00022840"/>
    </source>
</evidence>
<feature type="domain" description="Helicase C-terminal" evidence="6">
    <location>
        <begin position="1"/>
        <end position="114"/>
    </location>
</feature>
<keyword evidence="5 7" id="KW-0347">Helicase</keyword>
<comment type="function">
    <text evidence="5">RNA helicase.</text>
</comment>
<evidence type="ECO:0000256" key="1">
    <source>
        <dbReference type="ARBA" id="ARBA00022741"/>
    </source>
</evidence>
<comment type="similarity">
    <text evidence="5">Belongs to the DEAD box helicase family.</text>
</comment>
<dbReference type="AlphaFoldDB" id="A0A8S0S5K1"/>
<dbReference type="InterPro" id="IPR001650">
    <property type="entry name" value="Helicase_C-like"/>
</dbReference>
<reference evidence="7 8" key="1">
    <citation type="submission" date="2019-12" db="EMBL/GenBank/DDBJ databases">
        <authorList>
            <person name="Alioto T."/>
            <person name="Alioto T."/>
            <person name="Gomez Garrido J."/>
        </authorList>
    </citation>
    <scope>NUCLEOTIDE SEQUENCE [LARGE SCALE GENOMIC DNA]</scope>
</reference>
<dbReference type="PANTHER" id="PTHR24031">
    <property type="entry name" value="RNA HELICASE"/>
    <property type="match status" value="1"/>
</dbReference>
<comment type="domain">
    <text evidence="5">The Q motif is unique to and characteristic of the DEAD box family of RNA helicases and controls ATP binding and hydrolysis.</text>
</comment>
<comment type="catalytic activity">
    <reaction evidence="5">
        <text>ATP + H2O = ADP + phosphate + H(+)</text>
        <dbReference type="Rhea" id="RHEA:13065"/>
        <dbReference type="ChEBI" id="CHEBI:15377"/>
        <dbReference type="ChEBI" id="CHEBI:15378"/>
        <dbReference type="ChEBI" id="CHEBI:30616"/>
        <dbReference type="ChEBI" id="CHEBI:43474"/>
        <dbReference type="ChEBI" id="CHEBI:456216"/>
        <dbReference type="EC" id="3.6.4.13"/>
    </reaction>
</comment>
<dbReference type="GO" id="GO:0003724">
    <property type="term" value="F:RNA helicase activity"/>
    <property type="evidence" value="ECO:0007669"/>
    <property type="project" value="UniProtKB-EC"/>
</dbReference>
<keyword evidence="8" id="KW-1185">Reference proteome</keyword>
<evidence type="ECO:0000256" key="2">
    <source>
        <dbReference type="ARBA" id="ARBA00022801"/>
    </source>
</evidence>
<dbReference type="OrthoDB" id="7396459at2759"/>
<keyword evidence="3 5" id="KW-0067">ATP-binding</keyword>
<keyword evidence="4 5" id="KW-0694">RNA-binding</keyword>
<evidence type="ECO:0000313" key="7">
    <source>
        <dbReference type="EMBL" id="CAA2986752.1"/>
    </source>
</evidence>
<evidence type="ECO:0000256" key="4">
    <source>
        <dbReference type="ARBA" id="ARBA00022884"/>
    </source>
</evidence>
<comment type="caution">
    <text evidence="7">The sequence shown here is derived from an EMBL/GenBank/DDBJ whole genome shotgun (WGS) entry which is preliminary data.</text>
</comment>
<dbReference type="PROSITE" id="PS51194">
    <property type="entry name" value="HELICASE_CTER"/>
    <property type="match status" value="1"/>
</dbReference>
<dbReference type="EC" id="3.6.4.13" evidence="5"/>
<evidence type="ECO:0000256" key="5">
    <source>
        <dbReference type="RuleBase" id="RU365068"/>
    </source>
</evidence>
<evidence type="ECO:0000259" key="6">
    <source>
        <dbReference type="PROSITE" id="PS51194"/>
    </source>
</evidence>